<dbReference type="Proteomes" id="UP000663868">
    <property type="component" value="Unassembled WGS sequence"/>
</dbReference>
<feature type="region of interest" description="Disordered" evidence="1">
    <location>
        <begin position="124"/>
        <end position="143"/>
    </location>
</feature>
<protein>
    <submittedName>
        <fullName evidence="2">Uncharacterized protein</fullName>
    </submittedName>
</protein>
<evidence type="ECO:0000313" key="2">
    <source>
        <dbReference type="EMBL" id="CAF1257895.1"/>
    </source>
</evidence>
<dbReference type="Proteomes" id="UP000663860">
    <property type="component" value="Unassembled WGS sequence"/>
</dbReference>
<evidence type="ECO:0000256" key="1">
    <source>
        <dbReference type="SAM" id="MobiDB-lite"/>
    </source>
</evidence>
<dbReference type="EMBL" id="CAJNOE010000528">
    <property type="protein sequence ID" value="CAF1257895.1"/>
    <property type="molecule type" value="Genomic_DNA"/>
</dbReference>
<dbReference type="AlphaFoldDB" id="A0A815AIR1"/>
<comment type="caution">
    <text evidence="2">The sequence shown here is derived from an EMBL/GenBank/DDBJ whole genome shotgun (WGS) entry which is preliminary data.</text>
</comment>
<gene>
    <name evidence="2" type="ORF">IZO911_LOCUS31720</name>
    <name evidence="3" type="ORF">KXQ929_LOCUS26192</name>
</gene>
<dbReference type="EMBL" id="CAJOBB010002348">
    <property type="protein sequence ID" value="CAF3960973.1"/>
    <property type="molecule type" value="Genomic_DNA"/>
</dbReference>
<evidence type="ECO:0000313" key="4">
    <source>
        <dbReference type="Proteomes" id="UP000663860"/>
    </source>
</evidence>
<organism evidence="2 4">
    <name type="scientific">Adineta steineri</name>
    <dbReference type="NCBI Taxonomy" id="433720"/>
    <lineage>
        <taxon>Eukaryota</taxon>
        <taxon>Metazoa</taxon>
        <taxon>Spiralia</taxon>
        <taxon>Gnathifera</taxon>
        <taxon>Rotifera</taxon>
        <taxon>Eurotatoria</taxon>
        <taxon>Bdelloidea</taxon>
        <taxon>Adinetida</taxon>
        <taxon>Adinetidae</taxon>
        <taxon>Adineta</taxon>
    </lineage>
</organism>
<feature type="compositionally biased region" description="Basic and acidic residues" evidence="1">
    <location>
        <begin position="126"/>
        <end position="143"/>
    </location>
</feature>
<sequence>MNENQQQTEIIQENKDSTITLSECLIRHNDKQTLDQLSTLGEISVRLTNLYMFEESIRRTMSTEVKSTIVSPSSVPLRTTVFQLEPPIFKNNNYILSQSNIDDTLNDEDQSKIFQYRMNNCQQNTKNERIKSSKKSRDVEHETEILKDIDQPPLNPSIEIYEYKSPFSKEYDQAISIQAQMQTNNTMNEWSLKDFYRDVKTNFEPETNTKAVFERCLKLARLQAITVKWEQRRRHNETIYNRSIKSAALDMLNTNGNILAKINNNDKDINELKRELRCSECKRFACVGNCTISQEYPQYKRLSPVLSLPNTREQIHSKFNTRLQRSTIDLRPRTTQHIIRETKLKSEQTKLNPVVVVPLFNDELQMKHTQKKFTNSFLPGKLIRSQRRETVAIISTNKVLS</sequence>
<name>A0A815AIR1_9BILA</name>
<accession>A0A815AIR1</accession>
<evidence type="ECO:0000313" key="3">
    <source>
        <dbReference type="EMBL" id="CAF3960973.1"/>
    </source>
</evidence>
<reference evidence="2" key="1">
    <citation type="submission" date="2021-02" db="EMBL/GenBank/DDBJ databases">
        <authorList>
            <person name="Nowell W R."/>
        </authorList>
    </citation>
    <scope>NUCLEOTIDE SEQUENCE</scope>
</reference>
<proteinExistence type="predicted"/>